<dbReference type="PANTHER" id="PTHR37689:SF1">
    <property type="entry name" value="PROTEIN FDHE"/>
    <property type="match status" value="1"/>
</dbReference>
<organism evidence="3 4">
    <name type="scientific">Neobacillus piezotolerans</name>
    <dbReference type="NCBI Taxonomy" id="2259171"/>
    <lineage>
        <taxon>Bacteria</taxon>
        <taxon>Bacillati</taxon>
        <taxon>Bacillota</taxon>
        <taxon>Bacilli</taxon>
        <taxon>Bacillales</taxon>
        <taxon>Bacillaceae</taxon>
        <taxon>Neobacillus</taxon>
    </lineage>
</organism>
<name>A0A3D8GSH2_9BACI</name>
<evidence type="ECO:0000259" key="2">
    <source>
        <dbReference type="Pfam" id="PF24860"/>
    </source>
</evidence>
<dbReference type="Pfam" id="PF24860">
    <property type="entry name" value="FdhE_C"/>
    <property type="match status" value="1"/>
</dbReference>
<dbReference type="InterPro" id="IPR056796">
    <property type="entry name" value="FdhE_C"/>
</dbReference>
<gene>
    <name evidence="3" type="ORF">DRW41_06145</name>
</gene>
<evidence type="ECO:0000256" key="1">
    <source>
        <dbReference type="ARBA" id="ARBA00022490"/>
    </source>
</evidence>
<dbReference type="Gene3D" id="3.90.1670.10">
    <property type="entry name" value="FdhE-like domain"/>
    <property type="match status" value="1"/>
</dbReference>
<dbReference type="GO" id="GO:0008199">
    <property type="term" value="F:ferric iron binding"/>
    <property type="evidence" value="ECO:0007669"/>
    <property type="project" value="TreeGrafter"/>
</dbReference>
<accession>A0A3D8GSH2</accession>
<dbReference type="RefSeq" id="WP_115451098.1">
    <property type="nucleotide sequence ID" value="NZ_QNQT01000002.1"/>
</dbReference>
<sequence length="269" mass="30208">MKTSVVSKDYQNLQKEIIGLQEKWKEGLGSEAVTIKTDKTAMSAGVPVAALSIFDFDIPLFLQWIEEIKGLLVKNNDKMEEKLVFLNNIMDENTAQRWIDEALAFNHIYFHRFAEEHGVEEWIPYFLAETALRPYLRLAAEKAQPEIVSGNHGAGCPVCGEPARLAQLEGEGKKELCCPRCLAHWNDKRVSCSHCGNEDHETMKYLTVEGDAASQIQVCEKCRGYIKIVDTRQFINKPSAAMLDLTTLHLDFVAQENGYLPGGSGETEN</sequence>
<protein>
    <submittedName>
        <fullName evidence="3">Formate dehydrogenase accessory protein FdhE</fullName>
    </submittedName>
</protein>
<dbReference type="GO" id="GO:0051604">
    <property type="term" value="P:protein maturation"/>
    <property type="evidence" value="ECO:0007669"/>
    <property type="project" value="TreeGrafter"/>
</dbReference>
<reference evidence="3 4" key="1">
    <citation type="submission" date="2018-07" db="EMBL/GenBank/DDBJ databases">
        <title>Bacillus sp. YLB-04 draft genome sequence.</title>
        <authorList>
            <person name="Yu L."/>
            <person name="Tang X."/>
        </authorList>
    </citation>
    <scope>NUCLEOTIDE SEQUENCE [LARGE SCALE GENOMIC DNA]</scope>
    <source>
        <strain evidence="3 4">YLB-04</strain>
    </source>
</reference>
<dbReference type="GO" id="GO:0005829">
    <property type="term" value="C:cytosol"/>
    <property type="evidence" value="ECO:0007669"/>
    <property type="project" value="TreeGrafter"/>
</dbReference>
<dbReference type="InterPro" id="IPR006452">
    <property type="entry name" value="Formate_DH_accessory"/>
</dbReference>
<dbReference type="SUPFAM" id="SSF144020">
    <property type="entry name" value="FdhE-like"/>
    <property type="match status" value="1"/>
</dbReference>
<keyword evidence="4" id="KW-1185">Reference proteome</keyword>
<dbReference type="PANTHER" id="PTHR37689">
    <property type="entry name" value="PROTEIN FDHE"/>
    <property type="match status" value="1"/>
</dbReference>
<evidence type="ECO:0000313" key="3">
    <source>
        <dbReference type="EMBL" id="RDU37424.1"/>
    </source>
</evidence>
<dbReference type="OrthoDB" id="9811074at2"/>
<comment type="caution">
    <text evidence="3">The sequence shown here is derived from an EMBL/GenBank/DDBJ whole genome shotgun (WGS) entry which is preliminary data.</text>
</comment>
<proteinExistence type="predicted"/>
<evidence type="ECO:0000313" key="4">
    <source>
        <dbReference type="Proteomes" id="UP000257144"/>
    </source>
</evidence>
<dbReference type="EMBL" id="QNQT01000002">
    <property type="protein sequence ID" value="RDU37424.1"/>
    <property type="molecule type" value="Genomic_DNA"/>
</dbReference>
<dbReference type="Proteomes" id="UP000257144">
    <property type="component" value="Unassembled WGS sequence"/>
</dbReference>
<dbReference type="CDD" id="cd16341">
    <property type="entry name" value="FdhE"/>
    <property type="match status" value="1"/>
</dbReference>
<dbReference type="InterPro" id="IPR024064">
    <property type="entry name" value="FdhE-like_sf"/>
</dbReference>
<dbReference type="AlphaFoldDB" id="A0A3D8GSH2"/>
<keyword evidence="1" id="KW-0963">Cytoplasm</keyword>
<feature type="domain" description="FdhE C-terminal" evidence="2">
    <location>
        <begin position="190"/>
        <end position="260"/>
    </location>
</feature>